<dbReference type="Gene3D" id="2.40.180.10">
    <property type="entry name" value="Catalase core domain"/>
    <property type="match status" value="1"/>
</dbReference>
<comment type="caution">
    <text evidence="1">The sequence shown here is derived from an EMBL/GenBank/DDBJ whole genome shotgun (WGS) entry which is preliminary data.</text>
</comment>
<dbReference type="AlphaFoldDB" id="A0A0F3KJZ3"/>
<organism evidence="1 2">
    <name type="scientific">Luteibacter yeojuensis</name>
    <dbReference type="NCBI Taxonomy" id="345309"/>
    <lineage>
        <taxon>Bacteria</taxon>
        <taxon>Pseudomonadati</taxon>
        <taxon>Pseudomonadota</taxon>
        <taxon>Gammaproteobacteria</taxon>
        <taxon>Lysobacterales</taxon>
        <taxon>Rhodanobacteraceae</taxon>
        <taxon>Luteibacter</taxon>
    </lineage>
</organism>
<reference evidence="1 2" key="1">
    <citation type="submission" date="2015-03" db="EMBL/GenBank/DDBJ databases">
        <title>Draft genome sequence of Luteibacter yeojuensis strain SU11.</title>
        <authorList>
            <person name="Sulaiman J."/>
            <person name="Priya K."/>
            <person name="Chan K.-G."/>
        </authorList>
    </citation>
    <scope>NUCLEOTIDE SEQUENCE [LARGE SCALE GENOMIC DNA]</scope>
    <source>
        <strain evidence="1 2">SU11</strain>
    </source>
</reference>
<name>A0A0F3KJZ3_9GAMM</name>
<evidence type="ECO:0000313" key="1">
    <source>
        <dbReference type="EMBL" id="KJV31302.1"/>
    </source>
</evidence>
<evidence type="ECO:0000313" key="2">
    <source>
        <dbReference type="Proteomes" id="UP000033651"/>
    </source>
</evidence>
<keyword evidence="2" id="KW-1185">Reference proteome</keyword>
<proteinExistence type="predicted"/>
<accession>A0A0F3KJZ3</accession>
<dbReference type="EMBL" id="JZRB01000029">
    <property type="protein sequence ID" value="KJV31302.1"/>
    <property type="molecule type" value="Genomic_DNA"/>
</dbReference>
<dbReference type="PANTHER" id="PTHR36195">
    <property type="entry name" value="DOMAIN PROTEIN, PUTATIVE (AFU_ORTHOLOGUE AFUA_5G01990)-RELATED-RELATED"/>
    <property type="match status" value="1"/>
</dbReference>
<dbReference type="CDD" id="cd08152">
    <property type="entry name" value="y4iL_like"/>
    <property type="match status" value="1"/>
</dbReference>
<dbReference type="GO" id="GO:0020037">
    <property type="term" value="F:heme binding"/>
    <property type="evidence" value="ECO:0007669"/>
    <property type="project" value="InterPro"/>
</dbReference>
<gene>
    <name evidence="1" type="ORF">VI08_13695</name>
</gene>
<dbReference type="PANTHER" id="PTHR36195:SF4">
    <property type="entry name" value="DOMAIN PROTEIN, PUTATIVE (AFU_ORTHOLOGUE AFUA_5G01990)-RELATED"/>
    <property type="match status" value="1"/>
</dbReference>
<protein>
    <submittedName>
        <fullName evidence="1">Catalase</fullName>
    </submittedName>
</protein>
<sequence>MTPQPASPVRYSPALEHIDDDEVSVHAGLVEQLEKIGDTTYAHGHHALRSVHAKGHGLLIGSVTIPDHLPPELAQGLFASPGTYDAVIRLSTPAGDVLDDNVSLPRGMAVKIIGVDGERVAASMEGRTQDFVMVNGPAFAKPDAKSFLRSLKLLAATTDKGEVLKRALSSTLRVVEKAVEGVGGKSPALLTMGGHPETHILGETFFTQVPLRFGDYVAKISFAPISPALTALTDAPVDLKDRPDGLREAVVDFFRETGGTWEIRAQLMTDTEKMPVEDASVPWPEDHSPYRVVGTLTVPPQAAWDEQNIRAIDAATSFNPWHALAAHQPLGGVMRARRVAYETMARIRRERNGTPVREPTSLNDLLAT</sequence>
<dbReference type="RefSeq" id="WP_045830163.1">
    <property type="nucleotide sequence ID" value="NZ_JZRB01000029.1"/>
</dbReference>
<dbReference type="InterPro" id="IPR020835">
    <property type="entry name" value="Catalase_sf"/>
</dbReference>
<dbReference type="SUPFAM" id="SSF56634">
    <property type="entry name" value="Heme-dependent catalase-like"/>
    <property type="match status" value="1"/>
</dbReference>
<dbReference type="PATRIC" id="fig|345309.4.peg.2089"/>
<dbReference type="Proteomes" id="UP000033651">
    <property type="component" value="Unassembled WGS sequence"/>
</dbReference>
<dbReference type="OrthoDB" id="336698at2"/>